<dbReference type="RefSeq" id="WP_144239656.1">
    <property type="nucleotide sequence ID" value="NZ_CP103305.1"/>
</dbReference>
<feature type="transmembrane region" description="Helical" evidence="1">
    <location>
        <begin position="255"/>
        <end position="274"/>
    </location>
</feature>
<dbReference type="EMBL" id="CP103305">
    <property type="protein sequence ID" value="UVS68364.1"/>
    <property type="molecule type" value="Genomic_DNA"/>
</dbReference>
<protein>
    <submittedName>
        <fullName evidence="2">Uncharacterized protein</fullName>
    </submittedName>
</protein>
<dbReference type="Proteomes" id="UP001059771">
    <property type="component" value="Chromosome"/>
</dbReference>
<reference evidence="2" key="1">
    <citation type="submission" date="2022-08" db="EMBL/GenBank/DDBJ databases">
        <title>Dynamic responses of ammonia-oxidizing microbial communities induced by reactive oxygen species (ROS) in fluctuating redox aquifers.</title>
        <authorList>
            <person name="Wang P."/>
            <person name="Wang H."/>
        </authorList>
    </citation>
    <scope>NUCLEOTIDE SEQUENCE</scope>
    <source>
        <strain evidence="2">PLX03</strain>
    </source>
</reference>
<gene>
    <name evidence="2" type="ORF">NWT39_10695</name>
</gene>
<evidence type="ECO:0000256" key="1">
    <source>
        <dbReference type="SAM" id="Phobius"/>
    </source>
</evidence>
<feature type="transmembrane region" description="Helical" evidence="1">
    <location>
        <begin position="312"/>
        <end position="332"/>
    </location>
</feature>
<name>A0A977ICA9_9ARCH</name>
<feature type="transmembrane region" description="Helical" evidence="1">
    <location>
        <begin position="225"/>
        <end position="243"/>
    </location>
</feature>
<keyword evidence="1" id="KW-0812">Transmembrane</keyword>
<keyword evidence="1" id="KW-0472">Membrane</keyword>
<proteinExistence type="predicted"/>
<dbReference type="GeneID" id="74687342"/>
<organism evidence="2">
    <name type="scientific">Nitrososphaera viennensis</name>
    <dbReference type="NCBI Taxonomy" id="1034015"/>
    <lineage>
        <taxon>Archaea</taxon>
        <taxon>Nitrososphaerota</taxon>
        <taxon>Nitrososphaeria</taxon>
        <taxon>Nitrososphaerales</taxon>
        <taxon>Nitrososphaeraceae</taxon>
        <taxon>Nitrososphaera</taxon>
    </lineage>
</organism>
<feature type="transmembrane region" description="Helical" evidence="1">
    <location>
        <begin position="203"/>
        <end position="219"/>
    </location>
</feature>
<feature type="transmembrane region" description="Helical" evidence="1">
    <location>
        <begin position="36"/>
        <end position="55"/>
    </location>
</feature>
<sequence>MSFPIKLLMNFVSSSLRYNKTFTPKNYDTLSTTKKFVCIAICMILSVIIVAIPHFPSLNKDNQLIGVDTLNYSIVTGELARTQSIEDFLNQAFVKVNDGDRPLSLILIFSFQHVFHENEDDLIFTIEYLPLLLGPILVLVIFFLTRELTKDDVISIFASFVTAISYHVLIGTYAGFYANWFALIFGYTSFIFLLRYLSSGKKVNLFLFSILVLLTLLGHVYTWSIFVIVMGIFLSVSLVQYYIRRNNRYHLKGEKKGAIVLLAVLMCTVAIDIGRTSLTGSSSGIEKDLELGNSRASIDQFSLRWNNLQYTTTTYVGGIFANCIILGLGLYWMLTSRMESNQEVLMIIFLSMGILPFLFGQWVIQSRVLFDIPFQIPAAVALAKIYRNPSQGKMKFVTISIWLVVIAIVTVSNFYLTLPSTSPS</sequence>
<feature type="transmembrane region" description="Helical" evidence="1">
    <location>
        <begin position="122"/>
        <end position="144"/>
    </location>
</feature>
<feature type="transmembrane region" description="Helical" evidence="1">
    <location>
        <begin position="344"/>
        <end position="364"/>
    </location>
</feature>
<dbReference type="AlphaFoldDB" id="A0A977ICA9"/>
<feature type="transmembrane region" description="Helical" evidence="1">
    <location>
        <begin position="399"/>
        <end position="418"/>
    </location>
</feature>
<feature type="transmembrane region" description="Helical" evidence="1">
    <location>
        <begin position="153"/>
        <end position="170"/>
    </location>
</feature>
<feature type="transmembrane region" description="Helical" evidence="1">
    <location>
        <begin position="176"/>
        <end position="196"/>
    </location>
</feature>
<keyword evidence="1" id="KW-1133">Transmembrane helix</keyword>
<accession>A0A977ICA9</accession>
<evidence type="ECO:0000313" key="2">
    <source>
        <dbReference type="EMBL" id="UVS68364.1"/>
    </source>
</evidence>